<dbReference type="AlphaFoldDB" id="A0A1U6IVH4"/>
<feature type="chain" id="PRO_5013295910" evidence="1">
    <location>
        <begin position="32"/>
        <end position="262"/>
    </location>
</feature>
<protein>
    <submittedName>
        <fullName evidence="2">Uncharacterized protein</fullName>
    </submittedName>
</protein>
<feature type="signal peptide" evidence="1">
    <location>
        <begin position="1"/>
        <end position="31"/>
    </location>
</feature>
<accession>A0A1U6IVH4</accession>
<proteinExistence type="predicted"/>
<gene>
    <name evidence="2" type="ORF">SAMN06295987_11715</name>
</gene>
<dbReference type="STRING" id="428990.SAMN06295987_11715"/>
<keyword evidence="3" id="KW-1185">Reference proteome</keyword>
<dbReference type="Proteomes" id="UP000190989">
    <property type="component" value="Unassembled WGS sequence"/>
</dbReference>
<organism evidence="2 3">
    <name type="scientific">Novosphingobium mathurense</name>
    <dbReference type="NCBI Taxonomy" id="428990"/>
    <lineage>
        <taxon>Bacteria</taxon>
        <taxon>Pseudomonadati</taxon>
        <taxon>Pseudomonadota</taxon>
        <taxon>Alphaproteobacteria</taxon>
        <taxon>Sphingomonadales</taxon>
        <taxon>Sphingomonadaceae</taxon>
        <taxon>Novosphingobium</taxon>
    </lineage>
</organism>
<dbReference type="EMBL" id="FVZE01000017">
    <property type="protein sequence ID" value="SLK12025.1"/>
    <property type="molecule type" value="Genomic_DNA"/>
</dbReference>
<evidence type="ECO:0000256" key="1">
    <source>
        <dbReference type="SAM" id="SignalP"/>
    </source>
</evidence>
<evidence type="ECO:0000313" key="2">
    <source>
        <dbReference type="EMBL" id="SLK12025.1"/>
    </source>
</evidence>
<reference evidence="3" key="1">
    <citation type="submission" date="2017-02" db="EMBL/GenBank/DDBJ databases">
        <authorList>
            <person name="Varghese N."/>
            <person name="Submissions S."/>
        </authorList>
    </citation>
    <scope>NUCLEOTIDE SEQUENCE [LARGE SCALE GENOMIC DNA]</scope>
    <source>
        <strain evidence="3">SM117</strain>
    </source>
</reference>
<sequence>MAQRAMTRSRKSATLALAAALFGAVSPAVMAADANFEGVWNRYPAYADTFSGEPDPPELQLVEPPLKEPYLTRWRALQERRAAADEAGTPLVTDSARCLPEGAPGIMGAHYALQILQNPNLDQITVLGEFMMQTRRIYLNEDMPPLDEINPGYFGYSTGTWDGDVLEVTTRGIVDELRYADIPHSAQMTVKERLYLDEKGILHDDVTVIDPEYMTKPYEFSFMYSKEPKSYKIAEYVCKNDHMIINDDGTLDVAVIKNDPGE</sequence>
<keyword evidence="1" id="KW-0732">Signal</keyword>
<name>A0A1U6IVH4_9SPHN</name>
<evidence type="ECO:0000313" key="3">
    <source>
        <dbReference type="Proteomes" id="UP000190989"/>
    </source>
</evidence>